<dbReference type="Gene3D" id="3.50.50.60">
    <property type="entry name" value="FAD/NAD(P)-binding domain"/>
    <property type="match status" value="1"/>
</dbReference>
<organism evidence="2 3">
    <name type="scientific">Pseudoneobacillus rhizosphaerae</name>
    <dbReference type="NCBI Taxonomy" id="2880968"/>
    <lineage>
        <taxon>Bacteria</taxon>
        <taxon>Bacillati</taxon>
        <taxon>Bacillota</taxon>
        <taxon>Bacilli</taxon>
        <taxon>Bacillales</taxon>
        <taxon>Bacillaceae</taxon>
        <taxon>Pseudoneobacillus</taxon>
    </lineage>
</organism>
<dbReference type="PANTHER" id="PTHR43539">
    <property type="entry name" value="FLAVIN-BINDING MONOOXYGENASE-LIKE PROTEIN (AFU_ORTHOLOGUE AFUA_4G09220)"/>
    <property type="match status" value="1"/>
</dbReference>
<protein>
    <submittedName>
        <fullName evidence="2">Oxidoreductase CzcO</fullName>
        <ecNumber evidence="2">1.-.-.-</ecNumber>
    </submittedName>
</protein>
<dbReference type="InterPro" id="IPR050982">
    <property type="entry name" value="Auxin_biosynth/cation_transpt"/>
</dbReference>
<reference evidence="2" key="1">
    <citation type="submission" date="2021-10" db="EMBL/GenBank/DDBJ databases">
        <authorList>
            <person name="Criscuolo A."/>
        </authorList>
    </citation>
    <scope>NUCLEOTIDE SEQUENCE</scope>
    <source>
        <strain evidence="2">CIP111885</strain>
    </source>
</reference>
<dbReference type="GO" id="GO:0050661">
    <property type="term" value="F:NADP binding"/>
    <property type="evidence" value="ECO:0007669"/>
    <property type="project" value="InterPro"/>
</dbReference>
<dbReference type="RefSeq" id="WP_230498488.1">
    <property type="nucleotide sequence ID" value="NZ_CAKJTG010000031.1"/>
</dbReference>
<dbReference type="GO" id="GO:0004497">
    <property type="term" value="F:monooxygenase activity"/>
    <property type="evidence" value="ECO:0007669"/>
    <property type="project" value="TreeGrafter"/>
</dbReference>
<dbReference type="SUPFAM" id="SSF51905">
    <property type="entry name" value="FAD/NAD(P)-binding domain"/>
    <property type="match status" value="2"/>
</dbReference>
<sequence length="351" mass="39278">MDNYDVIVVGAGQAGISIGYFLKNKGLSFVLLESNHRIGESWRKRYESLVLFTPRQYSSLPGMQMEGSADEFPSKDDMADYLEKYVNHFNLPVKLNTSVLKINKNQDDFEVTTNQGVIYSKQIVIASGAFQKPFVPSFMSNHTEKNLFQIHSSSYLSPNQLRSGSVLVVGGGNSGAQIAVELAKERNVTLAVSHPFKFLPLRLLGRSIFNWLEMVGLLYAGIDTRKGKWFQRQSDPIFGSDLKKLISDNRIMIKPRVIKADGNVVMFEDNDTQVVENIIWSTGFIPSYEWINIDGVTSPNGKPIHERGVSPIKGLYFIGLPWQYQRGSALVCGVGLDAKFIVTSILKLNEL</sequence>
<gene>
    <name evidence="2" type="primary">czcO</name>
    <name evidence="2" type="ORF">NEOCIP111885_03989</name>
</gene>
<dbReference type="EC" id="1.-.-.-" evidence="2"/>
<dbReference type="PIRSF" id="PIRSF000332">
    <property type="entry name" value="FMO"/>
    <property type="match status" value="1"/>
</dbReference>
<dbReference type="PRINTS" id="PR00469">
    <property type="entry name" value="PNDRDTASEII"/>
</dbReference>
<dbReference type="InterPro" id="IPR000960">
    <property type="entry name" value="Flavin_mOase"/>
</dbReference>
<proteinExistence type="predicted"/>
<evidence type="ECO:0000256" key="1">
    <source>
        <dbReference type="ARBA" id="ARBA00023002"/>
    </source>
</evidence>
<dbReference type="InterPro" id="IPR036188">
    <property type="entry name" value="FAD/NAD-bd_sf"/>
</dbReference>
<dbReference type="GO" id="GO:0050660">
    <property type="term" value="F:flavin adenine dinucleotide binding"/>
    <property type="evidence" value="ECO:0007669"/>
    <property type="project" value="InterPro"/>
</dbReference>
<keyword evidence="1 2" id="KW-0560">Oxidoreductase</keyword>
<evidence type="ECO:0000313" key="2">
    <source>
        <dbReference type="EMBL" id="CAG9610243.1"/>
    </source>
</evidence>
<dbReference type="Proteomes" id="UP000789845">
    <property type="component" value="Unassembled WGS sequence"/>
</dbReference>
<dbReference type="Pfam" id="PF13738">
    <property type="entry name" value="Pyr_redox_3"/>
    <property type="match status" value="1"/>
</dbReference>
<name>A0A9C7GDD3_9BACI</name>
<dbReference type="PANTHER" id="PTHR43539:SF78">
    <property type="entry name" value="FLAVIN-CONTAINING MONOOXYGENASE"/>
    <property type="match status" value="1"/>
</dbReference>
<comment type="caution">
    <text evidence="2">The sequence shown here is derived from an EMBL/GenBank/DDBJ whole genome shotgun (WGS) entry which is preliminary data.</text>
</comment>
<evidence type="ECO:0000313" key="3">
    <source>
        <dbReference type="Proteomes" id="UP000789845"/>
    </source>
</evidence>
<dbReference type="EMBL" id="CAKJTG010000031">
    <property type="protein sequence ID" value="CAG9610243.1"/>
    <property type="molecule type" value="Genomic_DNA"/>
</dbReference>
<keyword evidence="3" id="KW-1185">Reference proteome</keyword>
<accession>A0A9C7GDD3</accession>
<dbReference type="AlphaFoldDB" id="A0A9C7GDD3"/>
<dbReference type="PRINTS" id="PR00368">
    <property type="entry name" value="FADPNR"/>
</dbReference>